<dbReference type="Gene3D" id="1.10.12.10">
    <property type="entry name" value="Lyase 2-enoyl-coa Hydratase, Chain A, domain 2"/>
    <property type="match status" value="1"/>
</dbReference>
<accession>A0A645ACV8</accession>
<evidence type="ECO:0000256" key="2">
    <source>
        <dbReference type="ARBA" id="ARBA00023239"/>
    </source>
</evidence>
<dbReference type="GO" id="GO:0004300">
    <property type="term" value="F:enoyl-CoA hydratase activity"/>
    <property type="evidence" value="ECO:0007669"/>
    <property type="project" value="UniProtKB-EC"/>
</dbReference>
<sequence>MKQILGMAPIAVRYAKVAINRGIEVDLKTGLELEKDVCAITFGSEDKQEGMDAFLEKRSPVFKNK</sequence>
<organism evidence="3">
    <name type="scientific">bioreactor metagenome</name>
    <dbReference type="NCBI Taxonomy" id="1076179"/>
    <lineage>
        <taxon>unclassified sequences</taxon>
        <taxon>metagenomes</taxon>
        <taxon>ecological metagenomes</taxon>
    </lineage>
</organism>
<comment type="similarity">
    <text evidence="1">Belongs to the enoyl-CoA hydratase/isomerase family.</text>
</comment>
<dbReference type="InterPro" id="IPR014748">
    <property type="entry name" value="Enoyl-CoA_hydra_C"/>
</dbReference>
<gene>
    <name evidence="3" type="primary">echA8_9</name>
    <name evidence="3" type="ORF">SDC9_97791</name>
</gene>
<dbReference type="EMBL" id="VSSQ01013236">
    <property type="protein sequence ID" value="MPM51045.1"/>
    <property type="molecule type" value="Genomic_DNA"/>
</dbReference>
<dbReference type="FunFam" id="1.10.12.10:FF:000001">
    <property type="entry name" value="Probable enoyl-CoA hydratase, mitochondrial"/>
    <property type="match status" value="1"/>
</dbReference>
<dbReference type="AlphaFoldDB" id="A0A645ACV8"/>
<dbReference type="InterPro" id="IPR029045">
    <property type="entry name" value="ClpP/crotonase-like_dom_sf"/>
</dbReference>
<keyword evidence="2 3" id="KW-0456">Lyase</keyword>
<evidence type="ECO:0000313" key="3">
    <source>
        <dbReference type="EMBL" id="MPM51045.1"/>
    </source>
</evidence>
<reference evidence="3" key="1">
    <citation type="submission" date="2019-08" db="EMBL/GenBank/DDBJ databases">
        <authorList>
            <person name="Kucharzyk K."/>
            <person name="Murdoch R.W."/>
            <person name="Higgins S."/>
            <person name="Loffler F."/>
        </authorList>
    </citation>
    <scope>NUCLEOTIDE SEQUENCE</scope>
</reference>
<dbReference type="SUPFAM" id="SSF52096">
    <property type="entry name" value="ClpP/crotonase"/>
    <property type="match status" value="1"/>
</dbReference>
<name>A0A645ACV8_9ZZZZ</name>
<evidence type="ECO:0000256" key="1">
    <source>
        <dbReference type="ARBA" id="ARBA00005254"/>
    </source>
</evidence>
<proteinExistence type="inferred from homology"/>
<protein>
    <submittedName>
        <fullName evidence="3">Putative enoyl-CoA hydratase echA8</fullName>
        <ecNumber evidence="3">4.2.1.17</ecNumber>
    </submittedName>
</protein>
<dbReference type="Pfam" id="PF00378">
    <property type="entry name" value="ECH_1"/>
    <property type="match status" value="1"/>
</dbReference>
<comment type="caution">
    <text evidence="3">The sequence shown here is derived from an EMBL/GenBank/DDBJ whole genome shotgun (WGS) entry which is preliminary data.</text>
</comment>
<dbReference type="InterPro" id="IPR001753">
    <property type="entry name" value="Enoyl-CoA_hydra/iso"/>
</dbReference>
<dbReference type="EC" id="4.2.1.17" evidence="3"/>